<accession>A0A5P1EY41</accession>
<sequence length="103" mass="10955">MSERWLRTNSGSGDEDIRTRTSDEYQLEVQVCDGVEVGGRQGSSGCQRHRRNRGTDGVKDVEVSCPAAKMGPDGCRFVGAGHWAVAASSVSARRITVVAGGDT</sequence>
<proteinExistence type="predicted"/>
<organism evidence="2 3">
    <name type="scientific">Asparagus officinalis</name>
    <name type="common">Garden asparagus</name>
    <dbReference type="NCBI Taxonomy" id="4686"/>
    <lineage>
        <taxon>Eukaryota</taxon>
        <taxon>Viridiplantae</taxon>
        <taxon>Streptophyta</taxon>
        <taxon>Embryophyta</taxon>
        <taxon>Tracheophyta</taxon>
        <taxon>Spermatophyta</taxon>
        <taxon>Magnoliopsida</taxon>
        <taxon>Liliopsida</taxon>
        <taxon>Asparagales</taxon>
        <taxon>Asparagaceae</taxon>
        <taxon>Asparagoideae</taxon>
        <taxon>Asparagus</taxon>
    </lineage>
</organism>
<protein>
    <submittedName>
        <fullName evidence="2">Uncharacterized protein</fullName>
    </submittedName>
</protein>
<dbReference type="Proteomes" id="UP000243459">
    <property type="component" value="Chromosome 4"/>
</dbReference>
<dbReference type="Gramene" id="ONK71006">
    <property type="protein sequence ID" value="ONK71006"/>
    <property type="gene ID" value="A4U43_C04F3750"/>
</dbReference>
<evidence type="ECO:0000313" key="2">
    <source>
        <dbReference type="EMBL" id="ONK71006.1"/>
    </source>
</evidence>
<reference evidence="3" key="1">
    <citation type="journal article" date="2017" name="Nat. Commun.">
        <title>The asparagus genome sheds light on the origin and evolution of a young Y chromosome.</title>
        <authorList>
            <person name="Harkess A."/>
            <person name="Zhou J."/>
            <person name="Xu C."/>
            <person name="Bowers J.E."/>
            <person name="Van der Hulst R."/>
            <person name="Ayyampalayam S."/>
            <person name="Mercati F."/>
            <person name="Riccardi P."/>
            <person name="McKain M.R."/>
            <person name="Kakrana A."/>
            <person name="Tang H."/>
            <person name="Ray J."/>
            <person name="Groenendijk J."/>
            <person name="Arikit S."/>
            <person name="Mathioni S.M."/>
            <person name="Nakano M."/>
            <person name="Shan H."/>
            <person name="Telgmann-Rauber A."/>
            <person name="Kanno A."/>
            <person name="Yue Z."/>
            <person name="Chen H."/>
            <person name="Li W."/>
            <person name="Chen Y."/>
            <person name="Xu X."/>
            <person name="Zhang Y."/>
            <person name="Luo S."/>
            <person name="Chen H."/>
            <person name="Gao J."/>
            <person name="Mao Z."/>
            <person name="Pires J.C."/>
            <person name="Luo M."/>
            <person name="Kudrna D."/>
            <person name="Wing R.A."/>
            <person name="Meyers B.C."/>
            <person name="Yi K."/>
            <person name="Kong H."/>
            <person name="Lavrijsen P."/>
            <person name="Sunseri F."/>
            <person name="Falavigna A."/>
            <person name="Ye Y."/>
            <person name="Leebens-Mack J.H."/>
            <person name="Chen G."/>
        </authorList>
    </citation>
    <scope>NUCLEOTIDE SEQUENCE [LARGE SCALE GENOMIC DNA]</scope>
    <source>
        <strain evidence="3">cv. DH0086</strain>
    </source>
</reference>
<dbReference type="AlphaFoldDB" id="A0A5P1EY41"/>
<gene>
    <name evidence="2" type="ORF">A4U43_C04F3750</name>
</gene>
<keyword evidence="3" id="KW-1185">Reference proteome</keyword>
<evidence type="ECO:0000256" key="1">
    <source>
        <dbReference type="SAM" id="MobiDB-lite"/>
    </source>
</evidence>
<dbReference type="EMBL" id="CM007384">
    <property type="protein sequence ID" value="ONK71006.1"/>
    <property type="molecule type" value="Genomic_DNA"/>
</dbReference>
<feature type="region of interest" description="Disordered" evidence="1">
    <location>
        <begin position="1"/>
        <end position="20"/>
    </location>
</feature>
<evidence type="ECO:0000313" key="3">
    <source>
        <dbReference type="Proteomes" id="UP000243459"/>
    </source>
</evidence>
<name>A0A5P1EY41_ASPOF</name>